<dbReference type="AlphaFoldDB" id="A0A512B9Y1"/>
<dbReference type="EMBL" id="BJYT01000004">
    <property type="protein sequence ID" value="GEO08771.1"/>
    <property type="molecule type" value="Genomic_DNA"/>
</dbReference>
<evidence type="ECO:0000313" key="2">
    <source>
        <dbReference type="Proteomes" id="UP000321513"/>
    </source>
</evidence>
<accession>A0A512B9Y1</accession>
<evidence type="ECO:0000313" key="1">
    <source>
        <dbReference type="EMBL" id="GEO08771.1"/>
    </source>
</evidence>
<organism evidence="1 2">
    <name type="scientific">Segetibacter aerophilus</name>
    <dbReference type="NCBI Taxonomy" id="670293"/>
    <lineage>
        <taxon>Bacteria</taxon>
        <taxon>Pseudomonadati</taxon>
        <taxon>Bacteroidota</taxon>
        <taxon>Chitinophagia</taxon>
        <taxon>Chitinophagales</taxon>
        <taxon>Chitinophagaceae</taxon>
        <taxon>Segetibacter</taxon>
    </lineage>
</organism>
<protein>
    <submittedName>
        <fullName evidence="1">Uncharacterized protein</fullName>
    </submittedName>
</protein>
<reference evidence="1 2" key="1">
    <citation type="submission" date="2019-07" db="EMBL/GenBank/DDBJ databases">
        <title>Whole genome shotgun sequence of Segetibacter aerophilus NBRC 106135.</title>
        <authorList>
            <person name="Hosoyama A."/>
            <person name="Uohara A."/>
            <person name="Ohji S."/>
            <person name="Ichikawa N."/>
        </authorList>
    </citation>
    <scope>NUCLEOTIDE SEQUENCE [LARGE SCALE GENOMIC DNA]</scope>
    <source>
        <strain evidence="1 2">NBRC 106135</strain>
    </source>
</reference>
<keyword evidence="2" id="KW-1185">Reference proteome</keyword>
<proteinExistence type="predicted"/>
<dbReference type="Proteomes" id="UP000321513">
    <property type="component" value="Unassembled WGS sequence"/>
</dbReference>
<name>A0A512B9Y1_9BACT</name>
<dbReference type="RefSeq" id="WP_147202838.1">
    <property type="nucleotide sequence ID" value="NZ_BJYT01000004.1"/>
</dbReference>
<dbReference type="OrthoDB" id="9822393at2"/>
<sequence>MANGFVPGLLLASKQVYTGAVDPSTKITPLGYLRMLLRRGMITNGNPNLVSASIENQGHIRNVTIKYKQRSTAGKSVTTDDCSIQATPGYLEATIPSLLFRKNGTFISYDEIRKYENEASQTVMVGRPAPPMGIMRELWDRVIDKGQGLLQDVDNDLLTAQAAAFGKNVTTGLNTAKTVNFPLSTASNPLAQGMTMLMTDIMDNEIPPTDVDIVGSGLINNVYMQMNLNTQNTKDQNYPNMFPNLYWDWNTTSKWGANQFAVFQRDAVQFININKWGGNFGGDKLSSWLFTLNLPLADSSNNNELSSFKFDAQLRHIDCPQEVEIDGVPTQVDRGWVLDLMANYNQFNIPTDAYNAADRLTGNNGTLRYTATNA</sequence>
<comment type="caution">
    <text evidence="1">The sequence shown here is derived from an EMBL/GenBank/DDBJ whole genome shotgun (WGS) entry which is preliminary data.</text>
</comment>
<gene>
    <name evidence="1" type="ORF">SAE01_12670</name>
</gene>